<dbReference type="Proteomes" id="UP000886786">
    <property type="component" value="Unassembled WGS sequence"/>
</dbReference>
<name>A0A9D0ZQM4_9FIRM</name>
<dbReference type="EMBL" id="DVFV01000067">
    <property type="protein sequence ID" value="HIQ90681.1"/>
    <property type="molecule type" value="Genomic_DNA"/>
</dbReference>
<proteinExistence type="predicted"/>
<organism evidence="1 2">
    <name type="scientific">Candidatus Coprosoma intestinipullorum</name>
    <dbReference type="NCBI Taxonomy" id="2840752"/>
    <lineage>
        <taxon>Bacteria</taxon>
        <taxon>Bacillati</taxon>
        <taxon>Bacillota</taxon>
        <taxon>Bacillota incertae sedis</taxon>
        <taxon>Candidatus Coprosoma</taxon>
    </lineage>
</organism>
<evidence type="ECO:0000313" key="1">
    <source>
        <dbReference type="EMBL" id="HIQ90681.1"/>
    </source>
</evidence>
<reference evidence="1" key="1">
    <citation type="submission" date="2020-10" db="EMBL/GenBank/DDBJ databases">
        <authorList>
            <person name="Gilroy R."/>
        </authorList>
    </citation>
    <scope>NUCLEOTIDE SEQUENCE</scope>
    <source>
        <strain evidence="1">CHK147-3167</strain>
    </source>
</reference>
<comment type="caution">
    <text evidence="1">The sequence shown here is derived from an EMBL/GenBank/DDBJ whole genome shotgun (WGS) entry which is preliminary data.</text>
</comment>
<dbReference type="SUPFAM" id="SSF53474">
    <property type="entry name" value="alpha/beta-Hydrolases"/>
    <property type="match status" value="1"/>
</dbReference>
<protein>
    <submittedName>
        <fullName evidence="1">DUF2974 domain-containing protein</fullName>
    </submittedName>
</protein>
<dbReference type="Pfam" id="PF11187">
    <property type="entry name" value="Mbeg1-like"/>
    <property type="match status" value="1"/>
</dbReference>
<accession>A0A9D0ZQM4</accession>
<reference evidence="1" key="2">
    <citation type="journal article" date="2021" name="PeerJ">
        <title>Extensive microbial diversity within the chicken gut microbiome revealed by metagenomics and culture.</title>
        <authorList>
            <person name="Gilroy R."/>
            <person name="Ravi A."/>
            <person name="Getino M."/>
            <person name="Pursley I."/>
            <person name="Horton D.L."/>
            <person name="Alikhan N.F."/>
            <person name="Baker D."/>
            <person name="Gharbi K."/>
            <person name="Hall N."/>
            <person name="Watson M."/>
            <person name="Adriaenssens E.M."/>
            <person name="Foster-Nyarko E."/>
            <person name="Jarju S."/>
            <person name="Secka A."/>
            <person name="Antonio M."/>
            <person name="Oren A."/>
            <person name="Chaudhuri R.R."/>
            <person name="La Ragione R."/>
            <person name="Hildebrand F."/>
            <person name="Pallen M.J."/>
        </authorList>
    </citation>
    <scope>NUCLEOTIDE SEQUENCE</scope>
    <source>
        <strain evidence="1">CHK147-3167</strain>
    </source>
</reference>
<sequence length="328" mass="37619">MNVNDYVNYYKNISFDDYKWNDVDNLVCAAFAYLPLGRREIDGLFLPNKVLKKSNHPAAGLLFEVLDSIRYKGLELWDYVNIVNDETQFGAITIRLNDICYVAFRGTDNSIIGWKEDFELGYDYPVPAQRLARDYLADHIKEDDKVIYVGGHSKGGNLAMASVLEADDDIFKRIRFVYNNDGPGLLENVFNSNEFLRIEKKLKMFLPEESVVGILLNNTNRYQVVKSRENGFKQHDLFSWLCFGGVLVNGKLSVLSVKAKKIFDNWLEKQDLEKRKRLVEGFFGLLKLTGAKNFNELKLSNINKLLSKISIDDLGKKVLKDAISIFIK</sequence>
<dbReference type="InterPro" id="IPR029058">
    <property type="entry name" value="AB_hydrolase_fold"/>
</dbReference>
<dbReference type="AlphaFoldDB" id="A0A9D0ZQM4"/>
<evidence type="ECO:0000313" key="2">
    <source>
        <dbReference type="Proteomes" id="UP000886786"/>
    </source>
</evidence>
<dbReference type="InterPro" id="IPR024499">
    <property type="entry name" value="Mbeg1-like"/>
</dbReference>
<gene>
    <name evidence="1" type="ORF">IAB27_03525</name>
</gene>